<dbReference type="Gene3D" id="3.30.559.10">
    <property type="entry name" value="Chloramphenicol acetyltransferase-like domain"/>
    <property type="match status" value="4"/>
</dbReference>
<dbReference type="Gene3D" id="3.30.559.30">
    <property type="entry name" value="Nonribosomal peptide synthetase, condensation domain"/>
    <property type="match status" value="4"/>
</dbReference>
<evidence type="ECO:0000256" key="3">
    <source>
        <dbReference type="ARBA" id="ARBA00022450"/>
    </source>
</evidence>
<dbReference type="SUPFAM" id="SSF47336">
    <property type="entry name" value="ACP-like"/>
    <property type="match status" value="2"/>
</dbReference>
<gene>
    <name evidence="7" type="ORF">A9P98_16580</name>
</gene>
<dbReference type="GO" id="GO:0031177">
    <property type="term" value="F:phosphopantetheine binding"/>
    <property type="evidence" value="ECO:0007669"/>
    <property type="project" value="InterPro"/>
</dbReference>
<dbReference type="InterPro" id="IPR001242">
    <property type="entry name" value="Condensation_dom"/>
</dbReference>
<keyword evidence="4" id="KW-0597">Phosphoprotein</keyword>
<dbReference type="Pfam" id="PF13193">
    <property type="entry name" value="AMP-binding_C"/>
    <property type="match status" value="2"/>
</dbReference>
<comment type="similarity">
    <text evidence="2">Belongs to the ATP-dependent AMP-binding enzyme family.</text>
</comment>
<dbReference type="FunFam" id="1.10.1200.10:FF:000005">
    <property type="entry name" value="Nonribosomal peptide synthetase 1"/>
    <property type="match status" value="1"/>
</dbReference>
<dbReference type="GO" id="GO:0003824">
    <property type="term" value="F:catalytic activity"/>
    <property type="evidence" value="ECO:0007669"/>
    <property type="project" value="InterPro"/>
</dbReference>
<dbReference type="FunFam" id="3.30.300.30:FF:000010">
    <property type="entry name" value="Enterobactin synthetase component F"/>
    <property type="match status" value="1"/>
</dbReference>
<protein>
    <submittedName>
        <fullName evidence="7">Non-ribosomal peptide synthetase</fullName>
    </submittedName>
</protein>
<dbReference type="Gene3D" id="3.40.50.980">
    <property type="match status" value="2"/>
</dbReference>
<dbReference type="Gene3D" id="3.40.50.12780">
    <property type="entry name" value="N-terminal domain of ligase-like"/>
    <property type="match status" value="1"/>
</dbReference>
<dbReference type="GO" id="GO:0043041">
    <property type="term" value="P:amino acid activation for nonribosomal peptide biosynthetic process"/>
    <property type="evidence" value="ECO:0007669"/>
    <property type="project" value="UniProtKB-ARBA"/>
</dbReference>
<dbReference type="Pfam" id="PF00550">
    <property type="entry name" value="PP-binding"/>
    <property type="match status" value="2"/>
</dbReference>
<dbReference type="NCBIfam" id="NF003417">
    <property type="entry name" value="PRK04813.1"/>
    <property type="match status" value="2"/>
</dbReference>
<dbReference type="NCBIfam" id="TIGR01733">
    <property type="entry name" value="AA-adenyl-dom"/>
    <property type="match status" value="2"/>
</dbReference>
<dbReference type="InterPro" id="IPR045851">
    <property type="entry name" value="AMP-bd_C_sf"/>
</dbReference>
<dbReference type="InterPro" id="IPR009081">
    <property type="entry name" value="PP-bd_ACP"/>
</dbReference>
<evidence type="ECO:0000256" key="1">
    <source>
        <dbReference type="ARBA" id="ARBA00001957"/>
    </source>
</evidence>
<dbReference type="FunFam" id="3.40.50.12780:FF:000012">
    <property type="entry name" value="Non-ribosomal peptide synthetase"/>
    <property type="match status" value="1"/>
</dbReference>
<dbReference type="SUPFAM" id="SSF52777">
    <property type="entry name" value="CoA-dependent acyltransferases"/>
    <property type="match status" value="8"/>
</dbReference>
<dbReference type="GO" id="GO:0017000">
    <property type="term" value="P:antibiotic biosynthetic process"/>
    <property type="evidence" value="ECO:0007669"/>
    <property type="project" value="UniProtKB-KW"/>
</dbReference>
<dbReference type="FunFam" id="3.40.50.980:FF:000002">
    <property type="entry name" value="Enterobactin synthetase component F"/>
    <property type="match status" value="1"/>
</dbReference>
<evidence type="ECO:0000313" key="7">
    <source>
        <dbReference type="EMBL" id="OBU77715.1"/>
    </source>
</evidence>
<dbReference type="SUPFAM" id="SSF56801">
    <property type="entry name" value="Acetyl-CoA synthetase-like"/>
    <property type="match status" value="2"/>
</dbReference>
<dbReference type="Gene3D" id="1.10.1200.10">
    <property type="entry name" value="ACP-like"/>
    <property type="match status" value="2"/>
</dbReference>
<dbReference type="CDD" id="cd19531">
    <property type="entry name" value="LCL_NRPS-like"/>
    <property type="match status" value="1"/>
</dbReference>
<feature type="domain" description="Carrier" evidence="6">
    <location>
        <begin position="982"/>
        <end position="1056"/>
    </location>
</feature>
<organism evidence="7 8">
    <name type="scientific">Cylindrospermopsis raciborskii CS-505</name>
    <dbReference type="NCBI Taxonomy" id="533240"/>
    <lineage>
        <taxon>Bacteria</taxon>
        <taxon>Bacillati</taxon>
        <taxon>Cyanobacteriota</taxon>
        <taxon>Cyanophyceae</taxon>
        <taxon>Nostocales</taxon>
        <taxon>Aphanizomenonaceae</taxon>
        <taxon>Cylindrospermopsis</taxon>
    </lineage>
</organism>
<keyword evidence="5" id="KW-0045">Antibiotic biosynthesis</keyword>
<dbReference type="GO" id="GO:0044550">
    <property type="term" value="P:secondary metabolite biosynthetic process"/>
    <property type="evidence" value="ECO:0007669"/>
    <property type="project" value="UniProtKB-ARBA"/>
</dbReference>
<dbReference type="FunFam" id="3.30.300.30:FF:000015">
    <property type="entry name" value="Nonribosomal peptide synthase SidD"/>
    <property type="match status" value="1"/>
</dbReference>
<dbReference type="Gene3D" id="2.30.38.10">
    <property type="entry name" value="Luciferase, Domain 3"/>
    <property type="match status" value="1"/>
</dbReference>
<dbReference type="GO" id="GO:0008610">
    <property type="term" value="P:lipid biosynthetic process"/>
    <property type="evidence" value="ECO:0007669"/>
    <property type="project" value="UniProtKB-ARBA"/>
</dbReference>
<dbReference type="NCBIfam" id="TIGR01720">
    <property type="entry name" value="NRPS-para261"/>
    <property type="match status" value="2"/>
</dbReference>
<dbReference type="PROSITE" id="PS00012">
    <property type="entry name" value="PHOSPHOPANTETHEINE"/>
    <property type="match status" value="2"/>
</dbReference>
<dbReference type="InterPro" id="IPR023213">
    <property type="entry name" value="CAT-like_dom_sf"/>
</dbReference>
<dbReference type="InterPro" id="IPR020806">
    <property type="entry name" value="PKS_PP-bd"/>
</dbReference>
<dbReference type="CDD" id="cd19534">
    <property type="entry name" value="E_NRPS"/>
    <property type="match status" value="2"/>
</dbReference>
<dbReference type="Pfam" id="PF00668">
    <property type="entry name" value="Condensation"/>
    <property type="match status" value="4"/>
</dbReference>
<accession>A0A853MHB1</accession>
<dbReference type="PROSITE" id="PS00455">
    <property type="entry name" value="AMP_BINDING"/>
    <property type="match status" value="2"/>
</dbReference>
<dbReference type="InterPro" id="IPR036736">
    <property type="entry name" value="ACP-like_sf"/>
</dbReference>
<dbReference type="EMBL" id="LYXA01000001">
    <property type="protein sequence ID" value="OBU77715.1"/>
    <property type="molecule type" value="Genomic_DNA"/>
</dbReference>
<evidence type="ECO:0000259" key="6">
    <source>
        <dbReference type="PROSITE" id="PS50075"/>
    </source>
</evidence>
<dbReference type="CDD" id="cd17643">
    <property type="entry name" value="A_NRPS_Cytc1-like"/>
    <property type="match status" value="1"/>
</dbReference>
<dbReference type="FunFam" id="3.40.50.980:FF:000001">
    <property type="entry name" value="Non-ribosomal peptide synthetase"/>
    <property type="match status" value="2"/>
</dbReference>
<dbReference type="PANTHER" id="PTHR45398">
    <property type="match status" value="1"/>
</dbReference>
<feature type="domain" description="Carrier" evidence="6">
    <location>
        <begin position="2495"/>
        <end position="2569"/>
    </location>
</feature>
<evidence type="ECO:0000256" key="4">
    <source>
        <dbReference type="ARBA" id="ARBA00022553"/>
    </source>
</evidence>
<dbReference type="InterPro" id="IPR042099">
    <property type="entry name" value="ANL_N_sf"/>
</dbReference>
<dbReference type="PROSITE" id="PS50075">
    <property type="entry name" value="CARRIER"/>
    <property type="match status" value="2"/>
</dbReference>
<comment type="caution">
    <text evidence="7">The sequence shown here is derived from an EMBL/GenBank/DDBJ whole genome shotgun (WGS) entry which is preliminary data.</text>
</comment>
<dbReference type="Gene3D" id="3.30.300.30">
    <property type="match status" value="2"/>
</dbReference>
<dbReference type="SMART" id="SM00823">
    <property type="entry name" value="PKS_PP"/>
    <property type="match status" value="2"/>
</dbReference>
<evidence type="ECO:0000256" key="5">
    <source>
        <dbReference type="ARBA" id="ARBA00023194"/>
    </source>
</evidence>
<dbReference type="CDD" id="cd19543">
    <property type="entry name" value="DCL_NRPS"/>
    <property type="match status" value="1"/>
</dbReference>
<dbReference type="InterPro" id="IPR000873">
    <property type="entry name" value="AMP-dep_synth/lig_dom"/>
</dbReference>
<dbReference type="InterPro" id="IPR010071">
    <property type="entry name" value="AA_adenyl_dom"/>
</dbReference>
<dbReference type="Pfam" id="PF00501">
    <property type="entry name" value="AMP-binding"/>
    <property type="match status" value="2"/>
</dbReference>
<name>A0A853MHB1_9CYAN</name>
<evidence type="ECO:0000313" key="8">
    <source>
        <dbReference type="Proteomes" id="UP000093903"/>
    </source>
</evidence>
<dbReference type="InterPro" id="IPR010060">
    <property type="entry name" value="NRPS_synth"/>
</dbReference>
<reference evidence="7 8" key="1">
    <citation type="submission" date="2016-05" db="EMBL/GenBank/DDBJ databases">
        <title>First complete genome of the cyanobacterium Cylindrospermopsis raciborskii CS505, containing a circular chromosome and a single extrachromosomal element.</title>
        <authorList>
            <person name="Fuentes J."/>
            <person name="Tamames J."/>
            <person name="Allen E."/>
            <person name="Plominski A."/>
            <person name="Vasquez M."/>
        </authorList>
    </citation>
    <scope>NUCLEOTIDE SEQUENCE [LARGE SCALE GENOMIC DNA]</scope>
    <source>
        <strain evidence="7 8">CS505</strain>
    </source>
</reference>
<sequence>MEVYVLPLSVSQKQFWYREIMFTGNTAYHIPIGLNLLGDLDFTLLEKCFRYIINRHEILRTTFALENGEPVQLVRSEQQFHLQHRNLELPPEKWSDYDRLLTIKKILEDESRQLFDLIKGPLLRATLYKISNKEHILLVNLHHIISDGWSLGIFIQELTQLYVSRAEISLPELPIQYGDYAEWQETYLQTQRIQDQLAYWQKKLALPLPILDLPSDKNRPALQTFSGAVLRKTLPRDLIDSLEAVAAKEGVTFFMVTLAVYQILLFRYSGQTDIIIGTPCANRNRGELKNLIGCFINTLPIVCSLTGQLSFKQVLQQVASTCVEAFANQEVPLEIIIDKLNITRDPAHSQVFQSLFALQNAPIEEIKLPGLTVQPVYLDNGGAKFDLILMLEPTFEKGWIAALEYNTDLFTAHTAEDILRHYEQLLSAVIGNLDTKIDTLPWLNTEERRELLSFGSSASDQEVEATNLVDVFSHIVNTYGEKVALIESERTLTYQKLNQISNQLASHLIEKGVGAETRVGIFQERSLELVASILAVLKCGATYVPLDPQYPAERLNFIAQDSGIRLVITTEPLRAKIPGEIPELLLIDTMKPTNQLVHPISKIFPEQAAYIIYTSGSTGKPKGCLVTHKNVLRLMRNTQKWFEFNEKDVWTMFHSFAFDFSVWEMWGALLYGGKLVIVPYLESRSPHDFRQLLATQQVTILNQTPSAFRQLIRADQEFTHPLNNLRAIIFGGEALELQSLKPWIERYGDSHPRLINMYGITETTVHVTYRQILAEDILENRGSVIGIPIPDLCLYILDSYFEPVPYGVAGEIYVGGMGVSRGYLNRPSLTAERFIPNPISQKPGARLYRTGDLARRLRNGDIEYLGRCDSQVKIRGFRIELAEIEAAINKLTQVSESVVTVHSTSDQDRRLVAYIVLRSINNNEIDRNELRKALKESLPDYMVPAAFVFLDAIPLTNQGKINRGALPLPDWDQSTTKRSFIPPETDAQKALCHIWQRVLGIEEIGIEDNFFDLGGDSILALRVITEMRSQGWILTPKQIFEQQTVQRLALAIQEQTDLQSFAAAENNNIPTGEVPLSPIQQWFFDLKLSNPHHWNQTLLLQVDPSLQVTQVATAIKVVFAYHDNFRLRFQKESQGWRQFYVEKDQDDGFPWEVVDLGLKSEIEQNSIMKEVREKSEKSLNLTEGPVYMVKWFNLGANRPSQLLIVIHHLIIDGVSWRILLQDLVDVIGGNKLSFKTTSWQKWCEFIHGYVNSYNIQSEKLFWQNTLARKTAKLPLDFPESLAENLEYSVSTVSCQLTAKETLTLLTTANKTYRTNPQELLIAALGKTLADITQNSYVQIMLEGHGREELSSDLDVTRTLGWFTTLYPVSLDLPKGDSQTEAIREIIKSVKEQLRAVPQRGFGYGILKYLDQETKPLLASAVEISFNYLGQVRNEGGARHKFFTLLNSQGLPTRDPQATRPHIIDVNAIVVEGELRVDWLYSSNLHQASTINRWVSDFKSNLLKLLNFCTEVGVGEYTPTDFPLAQLTQSKLDILQNQHPDLEDIYPLSPLQQGMLFHAIYEPDQGIYFEQVTGKIIGKLDVDKFAYAWQVIVNRHPVLRTCFVWEDQGQPLQIVRKELPFSLIYKDWRDLSPAQQTEQMGKYLVKDKQQGFNLNDSPLMRFTLICLDDSTWQWLWSHHHIILDGWSLPVIFKEVLSVYQSATERVPHSLLPVPPYRHYIQWLTGRDQLKAKQFWQQYLAGISTGTRLAWQIPDLENDSSLPPYREVELRLTESEFDLVQKMAQSQRLTLNTIIQGAWAMCLQKHGAGEDVIFGVTVAGRPPEISEMENMVGLFINTLPMRVKIDPTLSVSDWLQNIQQHHLEMREYEYSKLADIQKDLNLAGLPLFESLLVFENYPVDQNLKKQLPDFRVDDIQFYERTNYPLTVGVIPDQGLLLKLNYQTKFLSGNAAEKMISRFRHIIVNMAFKPEQTLAKVPALSISDREELTTCNQGNTIIEGGFKTAHQLFEYYADLQPDSIAVVCDEESVTYGELENRANNLAGQLLDTGIGYESIVGLYFDPGIEYIISLLAVLKVGAAFLPLDRIYPEYRLKFIIKNSQVSVILTNNIIGLPLQENLQVLDISNLESKGNHPRLNLKVRAENLAYVIYTSGSTGNPKGVLVTHSGIQNLVQCQTMSFGVTGKSRVYQFAALNFDSAIAEIFMSLGSGAVLYIQSQSHRSPGSELWRKLTNWEITHVTLPPSLVASIDTQDLPGLQTLILAGEAVSGDLLRRWSRGQRRCFNAYGPTEATVCASLMDCTHLLGEPSIGKGIPNVEIYLLDSFLEPVVPGVIGEIYIGGIGLARGYLQRTGLTAALFIPHPFTKTPGSRLYKTGDRAVYDPEGNIRFIGRYDNQVKINGYRIELGEIEAALTKHEAVESALAVLRTNLIGRNRILGYALIKPVEGREQPNDLKEHLAKILPDYMIPGAVIVVDEWPLTPNGKIDRQRLATPDFSSTEVIPKTDIEQIFAQIWIELLGLETVNPQDNFFEMGGDSIISLQMVTRARAAGWEISPKDIFEGQTLSRIATRAKLMETQTEIVEPLTGFIPLSPIQNWFFAQNFLHPHHWNQSVALTCKQPVNTDALVVALHTLVSHHDIFRIGFAENEGEWQQFYVGEAKSPNVKIIDFSHYLPTTHLAFLNSALETEHSSFKLDRPPLIRILCGRNLNNYGDVLFIFAHHLIIDAVSWRILLEDLNQAYQQTIDQLDQLQQPNSPLSLPVKTASYRSWTTHLHSLASSKMTQDTPFWKDILNAVITPLPVDKSGNNSVDSTAIISTYLTAEQTVTLIKQATVTYHASVQEIMLAALLNTLISIYKSDQWLIDLEGHGREDIGHNLDLSRTVGWFTCLYPILLKQPTNPDNHEILLKEIKNQLRTIPHHGISFGLLRYLNLNQPLKESKNADISFNYLGSLDSPLGDNHNFSVSDAPVGAGVFALQQRTHILAINAKIQDKILQVEWSYSRNIHYDQTIENIAKTYLQSLGLYLTNSDSANSSFYSASDFQLVDLSESELGELLEDLE</sequence>
<keyword evidence="3" id="KW-0596">Phosphopantetheine</keyword>
<dbReference type="InterPro" id="IPR006162">
    <property type="entry name" value="Ppantetheine_attach_site"/>
</dbReference>
<dbReference type="Proteomes" id="UP000093903">
    <property type="component" value="Unassembled WGS sequence"/>
</dbReference>
<comment type="cofactor">
    <cofactor evidence="1">
        <name>pantetheine 4'-phosphate</name>
        <dbReference type="ChEBI" id="CHEBI:47942"/>
    </cofactor>
</comment>
<dbReference type="RefSeq" id="WP_065180082.1">
    <property type="nucleotide sequence ID" value="NZ_LYXA01000001.1"/>
</dbReference>
<evidence type="ECO:0000256" key="2">
    <source>
        <dbReference type="ARBA" id="ARBA00006432"/>
    </source>
</evidence>
<dbReference type="InterPro" id="IPR020845">
    <property type="entry name" value="AMP-binding_CS"/>
</dbReference>
<dbReference type="FunFam" id="2.30.38.10:FF:000001">
    <property type="entry name" value="Non-ribosomal peptide synthetase PvdI"/>
    <property type="match status" value="1"/>
</dbReference>
<dbReference type="PANTHER" id="PTHR45398:SF1">
    <property type="entry name" value="ENZYME, PUTATIVE (JCVI)-RELATED"/>
    <property type="match status" value="1"/>
</dbReference>
<dbReference type="InterPro" id="IPR025110">
    <property type="entry name" value="AMP-bd_C"/>
</dbReference>
<proteinExistence type="inferred from homology"/>